<dbReference type="EMBL" id="CM016762">
    <property type="protein sequence ID" value="TMS38823.1"/>
    <property type="molecule type" value="Genomic_DNA"/>
</dbReference>
<keyword evidence="1" id="KW-0732">Signal</keyword>
<keyword evidence="3" id="KW-1185">Reference proteome</keyword>
<evidence type="ECO:0000313" key="2">
    <source>
        <dbReference type="EMBL" id="TMS38823.1"/>
    </source>
</evidence>
<accession>A0A4V6I8I0</accession>
<dbReference type="Proteomes" id="UP000298663">
    <property type="component" value="Chromosome X"/>
</dbReference>
<sequence>MLSLRAISVFAVLCVLSQSGVTGKDDFDIFKAVGPCILGRCMEEHVCHRNQCFPKQKNGQEGAIGGCVNGLCPYGYQCSDSGCVKGKLEGSCSGCLCSPLAL</sequence>
<organism evidence="2 3">
    <name type="scientific">Steinernema carpocapsae</name>
    <name type="common">Entomopathogenic nematode</name>
    <dbReference type="NCBI Taxonomy" id="34508"/>
    <lineage>
        <taxon>Eukaryota</taxon>
        <taxon>Metazoa</taxon>
        <taxon>Ecdysozoa</taxon>
        <taxon>Nematoda</taxon>
        <taxon>Chromadorea</taxon>
        <taxon>Rhabditida</taxon>
        <taxon>Tylenchina</taxon>
        <taxon>Panagrolaimomorpha</taxon>
        <taxon>Strongyloidoidea</taxon>
        <taxon>Steinernematidae</taxon>
        <taxon>Steinernema</taxon>
    </lineage>
</organism>
<comment type="caution">
    <text evidence="2">The sequence shown here is derived from an EMBL/GenBank/DDBJ whole genome shotgun (WGS) entry which is preliminary data.</text>
</comment>
<dbReference type="AlphaFoldDB" id="A0A4V6I8I0"/>
<gene>
    <name evidence="2" type="ORF">L596_005463</name>
</gene>
<evidence type="ECO:0000256" key="1">
    <source>
        <dbReference type="SAM" id="SignalP"/>
    </source>
</evidence>
<evidence type="ECO:0008006" key="4">
    <source>
        <dbReference type="Google" id="ProtNLM"/>
    </source>
</evidence>
<proteinExistence type="predicted"/>
<reference evidence="2 3" key="1">
    <citation type="journal article" date="2015" name="Genome Biol.">
        <title>Comparative genomics of Steinernema reveals deeply conserved gene regulatory networks.</title>
        <authorList>
            <person name="Dillman A.R."/>
            <person name="Macchietto M."/>
            <person name="Porter C.F."/>
            <person name="Rogers A."/>
            <person name="Williams B."/>
            <person name="Antoshechkin I."/>
            <person name="Lee M.M."/>
            <person name="Goodwin Z."/>
            <person name="Lu X."/>
            <person name="Lewis E.E."/>
            <person name="Goodrich-Blair H."/>
            <person name="Stock S.P."/>
            <person name="Adams B.J."/>
            <person name="Sternberg P.W."/>
            <person name="Mortazavi A."/>
        </authorList>
    </citation>
    <scope>NUCLEOTIDE SEQUENCE [LARGE SCALE GENOMIC DNA]</scope>
    <source>
        <strain evidence="2 3">ALL</strain>
    </source>
</reference>
<protein>
    <recommendedName>
        <fullName evidence="4">CC domain-containing protein</fullName>
    </recommendedName>
</protein>
<dbReference type="EMBL" id="AZBU02000001">
    <property type="protein sequence ID" value="TMS38823.1"/>
    <property type="molecule type" value="Genomic_DNA"/>
</dbReference>
<dbReference type="OrthoDB" id="5791889at2759"/>
<feature type="chain" id="PRO_5020835781" description="CC domain-containing protein" evidence="1">
    <location>
        <begin position="24"/>
        <end position="102"/>
    </location>
</feature>
<reference evidence="2 3" key="2">
    <citation type="journal article" date="2019" name="G3 (Bethesda)">
        <title>Hybrid Assembly of the Genome of the Entomopathogenic Nematode Steinernema carpocapsae Identifies the X-Chromosome.</title>
        <authorList>
            <person name="Serra L."/>
            <person name="Macchietto M."/>
            <person name="Macias-Munoz A."/>
            <person name="McGill C.J."/>
            <person name="Rodriguez I.M."/>
            <person name="Rodriguez B."/>
            <person name="Murad R."/>
            <person name="Mortazavi A."/>
        </authorList>
    </citation>
    <scope>NUCLEOTIDE SEQUENCE [LARGE SCALE GENOMIC DNA]</scope>
    <source>
        <strain evidence="2 3">ALL</strain>
    </source>
</reference>
<evidence type="ECO:0000313" key="3">
    <source>
        <dbReference type="Proteomes" id="UP000298663"/>
    </source>
</evidence>
<name>A0A4V6I8I0_STECR</name>
<feature type="signal peptide" evidence="1">
    <location>
        <begin position="1"/>
        <end position="23"/>
    </location>
</feature>